<sequence>MRNSPQDVHKKSLGRAGERAAVKYLKKSGYKILKRNYRTAYGEADIVALDKDTVVFCEVKTRESTQFGTPAEAVERHKRERYVNIARDFLMRAGRDVNVRFDVIEVTDKGVNHIPAAFLAGE</sequence>
<dbReference type="InterPro" id="IPR011856">
    <property type="entry name" value="tRNA_endonuc-like_dom_sf"/>
</dbReference>
<dbReference type="AlphaFoldDB" id="A0A9D2AG93"/>
<dbReference type="Gene3D" id="3.40.1350.10">
    <property type="match status" value="1"/>
</dbReference>
<accession>A0A9D2AG93</accession>
<dbReference type="NCBIfam" id="TIGR00252">
    <property type="entry name" value="YraN family protein"/>
    <property type="match status" value="1"/>
</dbReference>
<comment type="similarity">
    <text evidence="1 2">Belongs to the UPF0102 family.</text>
</comment>
<name>A0A9D2AG93_9FIRM</name>
<gene>
    <name evidence="3" type="ORF">H9741_08075</name>
</gene>
<dbReference type="EMBL" id="DXFX01000103">
    <property type="protein sequence ID" value="HIX08411.1"/>
    <property type="molecule type" value="Genomic_DNA"/>
</dbReference>
<reference evidence="3" key="1">
    <citation type="journal article" date="2021" name="PeerJ">
        <title>Extensive microbial diversity within the chicken gut microbiome revealed by metagenomics and culture.</title>
        <authorList>
            <person name="Gilroy R."/>
            <person name="Ravi A."/>
            <person name="Getino M."/>
            <person name="Pursley I."/>
            <person name="Horton D.L."/>
            <person name="Alikhan N.F."/>
            <person name="Baker D."/>
            <person name="Gharbi K."/>
            <person name="Hall N."/>
            <person name="Watson M."/>
            <person name="Adriaenssens E.M."/>
            <person name="Foster-Nyarko E."/>
            <person name="Jarju S."/>
            <person name="Secka A."/>
            <person name="Antonio M."/>
            <person name="Oren A."/>
            <person name="Chaudhuri R.R."/>
            <person name="La Ragione R."/>
            <person name="Hildebrand F."/>
            <person name="Pallen M.J."/>
        </authorList>
    </citation>
    <scope>NUCLEOTIDE SEQUENCE</scope>
    <source>
        <strain evidence="3">811</strain>
    </source>
</reference>
<evidence type="ECO:0000256" key="1">
    <source>
        <dbReference type="ARBA" id="ARBA00006738"/>
    </source>
</evidence>
<dbReference type="InterPro" id="IPR003509">
    <property type="entry name" value="UPF0102_YraN-like"/>
</dbReference>
<dbReference type="PANTHER" id="PTHR34039:SF1">
    <property type="entry name" value="UPF0102 PROTEIN YRAN"/>
    <property type="match status" value="1"/>
</dbReference>
<dbReference type="CDD" id="cd20736">
    <property type="entry name" value="PoNe_Nuclease"/>
    <property type="match status" value="1"/>
</dbReference>
<dbReference type="PANTHER" id="PTHR34039">
    <property type="entry name" value="UPF0102 PROTEIN YRAN"/>
    <property type="match status" value="1"/>
</dbReference>
<dbReference type="Pfam" id="PF02021">
    <property type="entry name" value="UPF0102"/>
    <property type="match status" value="1"/>
</dbReference>
<organism evidence="3 4">
    <name type="scientific">Candidatus Borkfalkia faecipullorum</name>
    <dbReference type="NCBI Taxonomy" id="2838510"/>
    <lineage>
        <taxon>Bacteria</taxon>
        <taxon>Bacillati</taxon>
        <taxon>Bacillota</taxon>
        <taxon>Clostridia</taxon>
        <taxon>Christensenellales</taxon>
        <taxon>Christensenellaceae</taxon>
        <taxon>Candidatus Borkfalkia</taxon>
    </lineage>
</organism>
<dbReference type="NCBIfam" id="NF009154">
    <property type="entry name" value="PRK12497.3-3"/>
    <property type="match status" value="1"/>
</dbReference>
<protein>
    <recommendedName>
        <fullName evidence="2">UPF0102 protein H9741_08075</fullName>
    </recommendedName>
</protein>
<evidence type="ECO:0000256" key="2">
    <source>
        <dbReference type="HAMAP-Rule" id="MF_00048"/>
    </source>
</evidence>
<comment type="caution">
    <text evidence="3">The sequence shown here is derived from an EMBL/GenBank/DDBJ whole genome shotgun (WGS) entry which is preliminary data.</text>
</comment>
<reference evidence="3" key="2">
    <citation type="submission" date="2021-04" db="EMBL/GenBank/DDBJ databases">
        <authorList>
            <person name="Gilroy R."/>
        </authorList>
    </citation>
    <scope>NUCLEOTIDE SEQUENCE</scope>
    <source>
        <strain evidence="3">811</strain>
    </source>
</reference>
<dbReference type="SUPFAM" id="SSF52980">
    <property type="entry name" value="Restriction endonuclease-like"/>
    <property type="match status" value="1"/>
</dbReference>
<dbReference type="Proteomes" id="UP000824204">
    <property type="component" value="Unassembled WGS sequence"/>
</dbReference>
<proteinExistence type="inferred from homology"/>
<evidence type="ECO:0000313" key="3">
    <source>
        <dbReference type="EMBL" id="HIX08411.1"/>
    </source>
</evidence>
<dbReference type="NCBIfam" id="NF009150">
    <property type="entry name" value="PRK12497.1-3"/>
    <property type="match status" value="1"/>
</dbReference>
<dbReference type="GO" id="GO:0003676">
    <property type="term" value="F:nucleic acid binding"/>
    <property type="evidence" value="ECO:0007669"/>
    <property type="project" value="InterPro"/>
</dbReference>
<evidence type="ECO:0000313" key="4">
    <source>
        <dbReference type="Proteomes" id="UP000824204"/>
    </source>
</evidence>
<dbReference type="InterPro" id="IPR011335">
    <property type="entry name" value="Restrct_endonuc-II-like"/>
</dbReference>
<dbReference type="HAMAP" id="MF_00048">
    <property type="entry name" value="UPF0102"/>
    <property type="match status" value="1"/>
</dbReference>